<evidence type="ECO:0000256" key="7">
    <source>
        <dbReference type="ARBA" id="ARBA00025178"/>
    </source>
</evidence>
<feature type="region of interest" description="Disordered" evidence="9">
    <location>
        <begin position="1050"/>
        <end position="1197"/>
    </location>
</feature>
<dbReference type="SMART" id="SM00717">
    <property type="entry name" value="SANT"/>
    <property type="match status" value="1"/>
</dbReference>
<feature type="compositionally biased region" description="Acidic residues" evidence="9">
    <location>
        <begin position="211"/>
        <end position="223"/>
    </location>
</feature>
<protein>
    <recommendedName>
        <fullName evidence="8">Vacuolar import and degradation protein 21</fullName>
    </recommendedName>
</protein>
<dbReference type="Pfam" id="PF13921">
    <property type="entry name" value="Myb_DNA-bind_6"/>
    <property type="match status" value="1"/>
</dbReference>
<dbReference type="STRING" id="436010.A0A166M2Q7"/>
<dbReference type="PANTHER" id="PTHR46459:SF1">
    <property type="entry name" value="E1A-BINDING PROTEIN P400"/>
    <property type="match status" value="1"/>
</dbReference>
<dbReference type="Gene3D" id="1.10.10.60">
    <property type="entry name" value="Homeodomain-like"/>
    <property type="match status" value="1"/>
</dbReference>
<accession>A0A166M2Q7</accession>
<feature type="compositionally biased region" description="Polar residues" evidence="9">
    <location>
        <begin position="1058"/>
        <end position="1067"/>
    </location>
</feature>
<feature type="region of interest" description="Disordered" evidence="9">
    <location>
        <begin position="90"/>
        <end position="327"/>
    </location>
</feature>
<evidence type="ECO:0000256" key="2">
    <source>
        <dbReference type="ARBA" id="ARBA00008913"/>
    </source>
</evidence>
<feature type="compositionally biased region" description="Low complexity" evidence="9">
    <location>
        <begin position="1289"/>
        <end position="1308"/>
    </location>
</feature>
<feature type="compositionally biased region" description="Polar residues" evidence="9">
    <location>
        <begin position="242"/>
        <end position="255"/>
    </location>
</feature>
<feature type="region of interest" description="Disordered" evidence="9">
    <location>
        <begin position="705"/>
        <end position="732"/>
    </location>
</feature>
<evidence type="ECO:0000259" key="10">
    <source>
        <dbReference type="PROSITE" id="PS50090"/>
    </source>
</evidence>
<dbReference type="GO" id="GO:0003682">
    <property type="term" value="F:chromatin binding"/>
    <property type="evidence" value="ECO:0007669"/>
    <property type="project" value="TreeGrafter"/>
</dbReference>
<dbReference type="GO" id="GO:0006281">
    <property type="term" value="P:DNA repair"/>
    <property type="evidence" value="ECO:0007669"/>
    <property type="project" value="UniProtKB-KW"/>
</dbReference>
<dbReference type="InterPro" id="IPR009057">
    <property type="entry name" value="Homeodomain-like_sf"/>
</dbReference>
<gene>
    <name evidence="12" type="ORF">FIBSPDRAFT_930383</name>
</gene>
<dbReference type="InterPro" id="IPR001005">
    <property type="entry name" value="SANT/Myb"/>
</dbReference>
<keyword evidence="4" id="KW-0156">Chromatin regulator</keyword>
<feature type="compositionally biased region" description="Basic and acidic residues" evidence="9">
    <location>
        <begin position="426"/>
        <end position="449"/>
    </location>
</feature>
<keyword evidence="13" id="KW-1185">Reference proteome</keyword>
<name>A0A166M2Q7_9AGAM</name>
<evidence type="ECO:0000256" key="5">
    <source>
        <dbReference type="ARBA" id="ARBA00023204"/>
    </source>
</evidence>
<feature type="compositionally biased region" description="Low complexity" evidence="9">
    <location>
        <begin position="125"/>
        <end position="140"/>
    </location>
</feature>
<sequence>MQSQSPESLVEERVAQLQAITQRRNELLRQMYQMMQRRQHYGIILAPEEEQEEEAEPEGLHVFLDQYDLQKHPRGAYFSDVPRSELFALPSLAAPSIPTSPEREGADRTGGEESQDSATTLPEISSSLSAPASSGSNPPNDEGSDAKSPSHSYDVSMDVDDGPDAAALTSLPSPLAHSREKVELDTVVRPPSQTLSPQHLALGNSHHQDRPDEEDDDDRDELDIIGSLSPSHSRSQSSAPPTRTSTLEPQFQHKSPISLPSDVNAPSPISPPPEPNNIDDEQSDVDMALSDPEDDDMQVPVATALNSDSGANPRPMLPGTDPAVEGSITMRSVTPPQSLAPISVDLPSRHSPKFIALPPSAIAGLPAFNFDPEPKGEQEISPVSQRLVPPKQARGHFNKSYKLPPLKTLPVEFHRKTKALKQQRKKEREREKSGKSTDKDSKGEVKDEWTPMGINKWGATVRANPVYKKVGRATKCLSTRDWNVSWTELRLIRTLERVESMKDAGRWSFRQPKKQRGTGGLTKTHWDFLLDEMRWMRTDFREERKWKMALAYNLSTAVLEWHAAGSLRERLIRGICVLWKRPRTEITTAEDSGNEAGSDQMDVDDNADEPAANPMVDYNSSDNDDDEADGEQKDVIDSLDTSAIVHAALDDAEAAALAPGEESAESTEILRPKLEEREDVSALRAEDGMDIDNLDPAEHDTKVEADGADGISKTEEDAGPAIPAGLKPTSTDPVLGAVNTDLSLSKPSAKSNLYAPMRERVAYASVDKLFLDLDDYEDLVKDLGALSTGNSFIEPPPPPPDLSAIFPDLTPFGLLNIPSQTAAEGKKKSDKNKDDPNKRTEDTTYSRLMPIGEFMYCKPTLIGPLNPAKNWIEDDWSIQDETSNVVDSEVPVVGDALCDLFGGTKPSMATDRSFPLREPADARRRVAEQIWTSSDDVLLKTLVERYPNNWPLIADAFNSSRVTVSTDLRLPWDCYERYNTRWSGHSTTFKDNSMNSPSVADASPRDQMTTRGVKRLASVSAGVMPSPGGYANEPKKRRRHLLMSETIRKATKKRDASQKLNAAQKKSSAVHDTHGQYAKMPRYTPEQLSRMKSDKDQKDQDNIKLVMQQRQQQEMQRQQILQQNGRAPVGQHPAMMQQQPQSQLPQQGQPPQQLQQPPQQQQQQHTQQMVQSQQPQQQSPVQSMGNARPTGAGVPVAQGGVSQIRNQVNISQQQRMPTPMAGVANARLSPQQMLHAQAQVVQQAAQARAMQVAAAQAHAQAHAAQNAANGINMNNSHLSPPYNSRATTSSPMPHSSPPHQSSSPHLPSAQAQVNMGPTVPGNAMPRQNMNHYFPVPNMQMQQNMPANNYTQEQMEHALRLQSLVQARSQPGMPQGQGGSYPAQS</sequence>
<feature type="compositionally biased region" description="Polar residues" evidence="9">
    <location>
        <begin position="588"/>
        <end position="597"/>
    </location>
</feature>
<dbReference type="SMART" id="SM00573">
    <property type="entry name" value="HSA"/>
    <property type="match status" value="1"/>
</dbReference>
<dbReference type="Pfam" id="PF07529">
    <property type="entry name" value="HSA"/>
    <property type="match status" value="1"/>
</dbReference>
<feature type="region of interest" description="Disordered" evidence="9">
    <location>
        <begin position="1356"/>
        <end position="1384"/>
    </location>
</feature>
<feature type="compositionally biased region" description="Low complexity" evidence="9">
    <location>
        <begin position="1107"/>
        <end position="1123"/>
    </location>
</feature>
<comment type="similarity">
    <text evidence="2">Belongs to the EAF1 family.</text>
</comment>
<feature type="compositionally biased region" description="Basic and acidic residues" evidence="9">
    <location>
        <begin position="177"/>
        <end position="186"/>
    </location>
</feature>
<evidence type="ECO:0000256" key="8">
    <source>
        <dbReference type="ARBA" id="ARBA00029670"/>
    </source>
</evidence>
<dbReference type="GO" id="GO:0005634">
    <property type="term" value="C:nucleus"/>
    <property type="evidence" value="ECO:0007669"/>
    <property type="project" value="UniProtKB-SubCell"/>
</dbReference>
<keyword evidence="5" id="KW-0234">DNA repair</keyword>
<dbReference type="SUPFAM" id="SSF46689">
    <property type="entry name" value="Homeodomain-like"/>
    <property type="match status" value="1"/>
</dbReference>
<dbReference type="CDD" id="cd00167">
    <property type="entry name" value="SANT"/>
    <property type="match status" value="1"/>
</dbReference>
<feature type="compositionally biased region" description="Polar residues" evidence="9">
    <location>
        <begin position="1271"/>
        <end position="1288"/>
    </location>
</feature>
<feature type="compositionally biased region" description="Low complexity" evidence="9">
    <location>
        <begin position="227"/>
        <end position="241"/>
    </location>
</feature>
<evidence type="ECO:0000256" key="6">
    <source>
        <dbReference type="ARBA" id="ARBA00023242"/>
    </source>
</evidence>
<feature type="region of interest" description="Disordered" evidence="9">
    <location>
        <begin position="369"/>
        <end position="449"/>
    </location>
</feature>
<dbReference type="PROSITE" id="PS50090">
    <property type="entry name" value="MYB_LIKE"/>
    <property type="match status" value="1"/>
</dbReference>
<proteinExistence type="inferred from homology"/>
<feature type="region of interest" description="Disordered" evidence="9">
    <location>
        <begin position="588"/>
        <end position="632"/>
    </location>
</feature>
<feature type="compositionally biased region" description="Basic and acidic residues" evidence="9">
    <location>
        <begin position="1089"/>
        <end position="1102"/>
    </location>
</feature>
<dbReference type="InterPro" id="IPR014012">
    <property type="entry name" value="HSA_dom"/>
</dbReference>
<dbReference type="Proteomes" id="UP000076532">
    <property type="component" value="Unassembled WGS sequence"/>
</dbReference>
<dbReference type="GO" id="GO:0006325">
    <property type="term" value="P:chromatin organization"/>
    <property type="evidence" value="ECO:0007669"/>
    <property type="project" value="UniProtKB-KW"/>
</dbReference>
<comment type="subcellular location">
    <subcellularLocation>
        <location evidence="1">Nucleus</location>
    </subcellularLocation>
</comment>
<dbReference type="PROSITE" id="PS51204">
    <property type="entry name" value="HSA"/>
    <property type="match status" value="1"/>
</dbReference>
<evidence type="ECO:0000313" key="13">
    <source>
        <dbReference type="Proteomes" id="UP000076532"/>
    </source>
</evidence>
<evidence type="ECO:0000256" key="9">
    <source>
        <dbReference type="SAM" id="MobiDB-lite"/>
    </source>
</evidence>
<evidence type="ECO:0000313" key="12">
    <source>
        <dbReference type="EMBL" id="KZP23576.1"/>
    </source>
</evidence>
<feature type="compositionally biased region" description="Low complexity" evidence="9">
    <location>
        <begin position="164"/>
        <end position="176"/>
    </location>
</feature>
<dbReference type="EMBL" id="KV417531">
    <property type="protein sequence ID" value="KZP23576.1"/>
    <property type="molecule type" value="Genomic_DNA"/>
</dbReference>
<dbReference type="GO" id="GO:0035267">
    <property type="term" value="C:NuA4 histone acetyltransferase complex"/>
    <property type="evidence" value="ECO:0007669"/>
    <property type="project" value="TreeGrafter"/>
</dbReference>
<evidence type="ECO:0000256" key="1">
    <source>
        <dbReference type="ARBA" id="ARBA00004123"/>
    </source>
</evidence>
<evidence type="ECO:0000256" key="4">
    <source>
        <dbReference type="ARBA" id="ARBA00022853"/>
    </source>
</evidence>
<keyword evidence="6" id="KW-0539">Nucleus</keyword>
<reference evidence="12 13" key="1">
    <citation type="journal article" date="2016" name="Mol. Biol. Evol.">
        <title>Comparative Genomics of Early-Diverging Mushroom-Forming Fungi Provides Insights into the Origins of Lignocellulose Decay Capabilities.</title>
        <authorList>
            <person name="Nagy L.G."/>
            <person name="Riley R."/>
            <person name="Tritt A."/>
            <person name="Adam C."/>
            <person name="Daum C."/>
            <person name="Floudas D."/>
            <person name="Sun H."/>
            <person name="Yadav J.S."/>
            <person name="Pangilinan J."/>
            <person name="Larsson K.H."/>
            <person name="Matsuura K."/>
            <person name="Barry K."/>
            <person name="Labutti K."/>
            <person name="Kuo R."/>
            <person name="Ohm R.A."/>
            <person name="Bhattacharya S.S."/>
            <person name="Shirouzu T."/>
            <person name="Yoshinaga Y."/>
            <person name="Martin F.M."/>
            <person name="Grigoriev I.V."/>
            <person name="Hibbett D.S."/>
        </authorList>
    </citation>
    <scope>NUCLEOTIDE SEQUENCE [LARGE SCALE GENOMIC DNA]</scope>
    <source>
        <strain evidence="12 13">CBS 109695</strain>
    </source>
</reference>
<feature type="domain" description="HSA" evidence="11">
    <location>
        <begin position="513"/>
        <end position="585"/>
    </location>
</feature>
<dbReference type="OrthoDB" id="5364245at2759"/>
<feature type="region of interest" description="Disordered" evidence="9">
    <location>
        <begin position="1271"/>
        <end position="1331"/>
    </location>
</feature>
<feature type="region of interest" description="Disordered" evidence="9">
    <location>
        <begin position="820"/>
        <end position="844"/>
    </location>
</feature>
<evidence type="ECO:0000259" key="11">
    <source>
        <dbReference type="PROSITE" id="PS51204"/>
    </source>
</evidence>
<keyword evidence="3" id="KW-0227">DNA damage</keyword>
<feature type="region of interest" description="Disordered" evidence="9">
    <location>
        <begin position="654"/>
        <end position="675"/>
    </location>
</feature>
<comment type="function">
    <text evidence="7">Component of the NuA4 histone acetyltransferase complex which is involved in transcriptional activation of selected genes principally by acetylation of nucleosomal histone H4 and H2A. The NuA4 complex is also involved in DNA repair.</text>
</comment>
<evidence type="ECO:0000256" key="3">
    <source>
        <dbReference type="ARBA" id="ARBA00022763"/>
    </source>
</evidence>
<feature type="domain" description="Myb-like" evidence="10">
    <location>
        <begin position="923"/>
        <end position="982"/>
    </location>
</feature>
<feature type="compositionally biased region" description="Basic and acidic residues" evidence="9">
    <location>
        <begin position="101"/>
        <end position="111"/>
    </location>
</feature>
<feature type="compositionally biased region" description="Low complexity" evidence="9">
    <location>
        <begin position="1131"/>
        <end position="1184"/>
    </location>
</feature>
<feature type="compositionally biased region" description="Basic and acidic residues" evidence="9">
    <location>
        <begin position="824"/>
        <end position="844"/>
    </location>
</feature>
<feature type="compositionally biased region" description="Basic residues" evidence="9">
    <location>
        <begin position="415"/>
        <end position="425"/>
    </location>
</feature>
<dbReference type="PANTHER" id="PTHR46459">
    <property type="entry name" value="E1A-BINDING PROTEIN P400-RELATED"/>
    <property type="match status" value="1"/>
</dbReference>
<organism evidence="12 13">
    <name type="scientific">Athelia psychrophila</name>
    <dbReference type="NCBI Taxonomy" id="1759441"/>
    <lineage>
        <taxon>Eukaryota</taxon>
        <taxon>Fungi</taxon>
        <taxon>Dikarya</taxon>
        <taxon>Basidiomycota</taxon>
        <taxon>Agaricomycotina</taxon>
        <taxon>Agaricomycetes</taxon>
        <taxon>Agaricomycetidae</taxon>
        <taxon>Atheliales</taxon>
        <taxon>Atheliaceae</taxon>
        <taxon>Athelia</taxon>
    </lineage>
</organism>